<dbReference type="Proteomes" id="UP000245609">
    <property type="component" value="Unassembled WGS sequence"/>
</dbReference>
<keyword evidence="2" id="KW-1185">Reference proteome</keyword>
<evidence type="ECO:0000313" key="1">
    <source>
        <dbReference type="EMBL" id="PVV02290.1"/>
    </source>
</evidence>
<accession>A0A2T9ZCL6</accession>
<dbReference type="OrthoDB" id="2400069at2759"/>
<reference evidence="1 2" key="1">
    <citation type="journal article" date="2018" name="MBio">
        <title>Comparative Genomics Reveals the Core Gene Toolbox for the Fungus-Insect Symbiosis.</title>
        <authorList>
            <person name="Wang Y."/>
            <person name="Stata M."/>
            <person name="Wang W."/>
            <person name="Stajich J.E."/>
            <person name="White M.M."/>
            <person name="Moncalvo J.M."/>
        </authorList>
    </citation>
    <scope>NUCLEOTIDE SEQUENCE [LARGE SCALE GENOMIC DNA]</scope>
    <source>
        <strain evidence="1 2">SC-DP-2</strain>
    </source>
</reference>
<sequence length="289" mass="33497">MTSWKCWMTSINLKDAFLNSPLFWSVTKPTGFYISALSISQMNKTARNPYQRLFRQFTEFGINKGRISQEYGLVSKENIKNRLPNEPSKFINSTYLKPSQVSKSDDKQKAENNPSTGSFILKAQVMTVILSKFGIIQPKWKISTINGYRYTILNSMTDANYITEDVTFKQCFDQSKRRARWINYRKEYKKRISTTQRIVKHLIDGNINIGYLIRDLLNQNVKIGSQRINKHTNVFINLIKWDKGKNKPKPRALGSALAKKAGATCDGVVSQEFWLSLEIFEMCYQLSRR</sequence>
<evidence type="ECO:0000313" key="2">
    <source>
        <dbReference type="Proteomes" id="UP000245609"/>
    </source>
</evidence>
<gene>
    <name evidence="1" type="ORF">BB560_003261</name>
</gene>
<dbReference type="AlphaFoldDB" id="A0A2T9ZCL6"/>
<proteinExistence type="predicted"/>
<dbReference type="EMBL" id="MBFS01000530">
    <property type="protein sequence ID" value="PVV02290.1"/>
    <property type="molecule type" value="Genomic_DNA"/>
</dbReference>
<comment type="caution">
    <text evidence="1">The sequence shown here is derived from an EMBL/GenBank/DDBJ whole genome shotgun (WGS) entry which is preliminary data.</text>
</comment>
<name>A0A2T9ZCL6_9FUNG</name>
<organism evidence="1 2">
    <name type="scientific">Smittium megazygosporum</name>
    <dbReference type="NCBI Taxonomy" id="133381"/>
    <lineage>
        <taxon>Eukaryota</taxon>
        <taxon>Fungi</taxon>
        <taxon>Fungi incertae sedis</taxon>
        <taxon>Zoopagomycota</taxon>
        <taxon>Kickxellomycotina</taxon>
        <taxon>Harpellomycetes</taxon>
        <taxon>Harpellales</taxon>
        <taxon>Legeriomycetaceae</taxon>
        <taxon>Smittium</taxon>
    </lineage>
</organism>
<protein>
    <submittedName>
        <fullName evidence="1">Uncharacterized protein</fullName>
    </submittedName>
</protein>